<dbReference type="PROSITE" id="PS50097">
    <property type="entry name" value="BTB"/>
    <property type="match status" value="1"/>
</dbReference>
<dbReference type="Pfam" id="PF00651">
    <property type="entry name" value="BTB"/>
    <property type="match status" value="1"/>
</dbReference>
<dbReference type="InterPro" id="IPR011333">
    <property type="entry name" value="SKP1/BTB/POZ_sf"/>
</dbReference>
<dbReference type="InterPro" id="IPR000210">
    <property type="entry name" value="BTB/POZ_dom"/>
</dbReference>
<sequence>MDPNSDYFTPAPSVLPCDCALFVENKALYVNKQYLMQQSDAFKDLFTKVEWKSQNQIHLDGVTYDEFKALLNAMCWPLKLKLNGNKVDTVLKMSIIFKVKSVEKACESYLLSEHDSNDFLKVQMAQKYDLNHLLMVCLDKYDSMEQLEDAGLYQYLNSTSKNIAFNKFLEKQTKQ</sequence>
<dbReference type="PANTHER" id="PTHR22744:SF17">
    <property type="entry name" value="BTB DOMAIN-CONTAINING PROTEIN"/>
    <property type="match status" value="1"/>
</dbReference>
<dbReference type="Proteomes" id="UP001201812">
    <property type="component" value="Unassembled WGS sequence"/>
</dbReference>
<feature type="domain" description="BTB" evidence="1">
    <location>
        <begin position="17"/>
        <end position="74"/>
    </location>
</feature>
<proteinExistence type="predicted"/>
<reference evidence="2" key="1">
    <citation type="submission" date="2022-01" db="EMBL/GenBank/DDBJ databases">
        <title>Genome Sequence Resource for Two Populations of Ditylenchus destructor, the Migratory Endoparasitic Phytonematode.</title>
        <authorList>
            <person name="Zhang H."/>
            <person name="Lin R."/>
            <person name="Xie B."/>
        </authorList>
    </citation>
    <scope>NUCLEOTIDE SEQUENCE</scope>
    <source>
        <strain evidence="2">BazhouSP</strain>
    </source>
</reference>
<evidence type="ECO:0000313" key="2">
    <source>
        <dbReference type="EMBL" id="KAI1720899.1"/>
    </source>
</evidence>
<dbReference type="SMART" id="SM00225">
    <property type="entry name" value="BTB"/>
    <property type="match status" value="1"/>
</dbReference>
<organism evidence="2 3">
    <name type="scientific">Ditylenchus destructor</name>
    <dbReference type="NCBI Taxonomy" id="166010"/>
    <lineage>
        <taxon>Eukaryota</taxon>
        <taxon>Metazoa</taxon>
        <taxon>Ecdysozoa</taxon>
        <taxon>Nematoda</taxon>
        <taxon>Chromadorea</taxon>
        <taxon>Rhabditida</taxon>
        <taxon>Tylenchina</taxon>
        <taxon>Tylenchomorpha</taxon>
        <taxon>Sphaerularioidea</taxon>
        <taxon>Anguinidae</taxon>
        <taxon>Anguininae</taxon>
        <taxon>Ditylenchus</taxon>
    </lineage>
</organism>
<name>A0AAD4N953_9BILA</name>
<keyword evidence="3" id="KW-1185">Reference proteome</keyword>
<evidence type="ECO:0000313" key="3">
    <source>
        <dbReference type="Proteomes" id="UP001201812"/>
    </source>
</evidence>
<dbReference type="Gene3D" id="3.30.710.10">
    <property type="entry name" value="Potassium Channel Kv1.1, Chain A"/>
    <property type="match status" value="1"/>
</dbReference>
<dbReference type="PANTHER" id="PTHR22744">
    <property type="entry name" value="HELIX LOOP HELIX PROTEIN 21-RELATED"/>
    <property type="match status" value="1"/>
</dbReference>
<accession>A0AAD4N953</accession>
<dbReference type="SUPFAM" id="SSF54695">
    <property type="entry name" value="POZ domain"/>
    <property type="match status" value="1"/>
</dbReference>
<dbReference type="AlphaFoldDB" id="A0AAD4N953"/>
<protein>
    <submittedName>
        <fullName evidence="2">BTB/POZ domain-containing protein</fullName>
    </submittedName>
</protein>
<gene>
    <name evidence="2" type="ORF">DdX_05149</name>
</gene>
<comment type="caution">
    <text evidence="2">The sequence shown here is derived from an EMBL/GenBank/DDBJ whole genome shotgun (WGS) entry which is preliminary data.</text>
</comment>
<evidence type="ECO:0000259" key="1">
    <source>
        <dbReference type="PROSITE" id="PS50097"/>
    </source>
</evidence>
<dbReference type="EMBL" id="JAKKPZ010000005">
    <property type="protein sequence ID" value="KAI1720899.1"/>
    <property type="molecule type" value="Genomic_DNA"/>
</dbReference>
<dbReference type="CDD" id="cd18186">
    <property type="entry name" value="BTB_POZ_ZBTB_KLHL-like"/>
    <property type="match status" value="1"/>
</dbReference>